<dbReference type="SUPFAM" id="SSF88723">
    <property type="entry name" value="PIN domain-like"/>
    <property type="match status" value="2"/>
</dbReference>
<feature type="region of interest" description="Disordered" evidence="7">
    <location>
        <begin position="859"/>
        <end position="881"/>
    </location>
</feature>
<dbReference type="GO" id="GO:0003677">
    <property type="term" value="F:DNA binding"/>
    <property type="evidence" value="ECO:0007669"/>
    <property type="project" value="InterPro"/>
</dbReference>
<dbReference type="InterPro" id="IPR036279">
    <property type="entry name" value="5-3_exonuclease_C_sf"/>
</dbReference>
<keyword evidence="4" id="KW-0255">Endonuclease</keyword>
<gene>
    <name evidence="9" type="ORF">OC842_000500</name>
</gene>
<dbReference type="Gene3D" id="3.40.50.1010">
    <property type="entry name" value="5'-nuclease"/>
    <property type="match status" value="2"/>
</dbReference>
<keyword evidence="6" id="KW-0460">Magnesium</keyword>
<feature type="compositionally biased region" description="Basic and acidic residues" evidence="7">
    <location>
        <begin position="872"/>
        <end position="881"/>
    </location>
</feature>
<dbReference type="PANTHER" id="PTHR11081:SF9">
    <property type="entry name" value="FLAP ENDONUCLEASE 1"/>
    <property type="match status" value="1"/>
</dbReference>
<accession>A0AAN6GHD1</accession>
<evidence type="ECO:0000256" key="4">
    <source>
        <dbReference type="ARBA" id="ARBA00022759"/>
    </source>
</evidence>
<feature type="compositionally biased region" description="Low complexity" evidence="7">
    <location>
        <begin position="13"/>
        <end position="25"/>
    </location>
</feature>
<evidence type="ECO:0000256" key="7">
    <source>
        <dbReference type="SAM" id="MobiDB-lite"/>
    </source>
</evidence>
<dbReference type="GO" id="GO:0006281">
    <property type="term" value="P:DNA repair"/>
    <property type="evidence" value="ECO:0007669"/>
    <property type="project" value="UniProtKB-ARBA"/>
</dbReference>
<dbReference type="GO" id="GO:0005737">
    <property type="term" value="C:cytoplasm"/>
    <property type="evidence" value="ECO:0007669"/>
    <property type="project" value="TreeGrafter"/>
</dbReference>
<feature type="compositionally biased region" description="Basic and acidic residues" evidence="7">
    <location>
        <begin position="455"/>
        <end position="468"/>
    </location>
</feature>
<evidence type="ECO:0000256" key="1">
    <source>
        <dbReference type="ARBA" id="ARBA00001946"/>
    </source>
</evidence>
<dbReference type="Gene3D" id="1.10.150.20">
    <property type="entry name" value="5' to 3' exonuclease, C-terminal subdomain"/>
    <property type="match status" value="1"/>
</dbReference>
<feature type="region of interest" description="Disordered" evidence="7">
    <location>
        <begin position="769"/>
        <end position="802"/>
    </location>
</feature>
<keyword evidence="3" id="KW-0479">Metal-binding</keyword>
<proteinExistence type="predicted"/>
<dbReference type="Pfam" id="PF00867">
    <property type="entry name" value="XPG_I"/>
    <property type="match status" value="1"/>
</dbReference>
<dbReference type="GO" id="GO:0046872">
    <property type="term" value="F:metal ion binding"/>
    <property type="evidence" value="ECO:0007669"/>
    <property type="project" value="UniProtKB-KW"/>
</dbReference>
<evidence type="ECO:0000259" key="8">
    <source>
        <dbReference type="SMART" id="SM00485"/>
    </source>
</evidence>
<dbReference type="SUPFAM" id="SSF47807">
    <property type="entry name" value="5' to 3' exonuclease, C-terminal subdomain"/>
    <property type="match status" value="1"/>
</dbReference>
<feature type="region of interest" description="Disordered" evidence="7">
    <location>
        <begin position="898"/>
        <end position="917"/>
    </location>
</feature>
<dbReference type="InterPro" id="IPR008918">
    <property type="entry name" value="HhH2"/>
</dbReference>
<feature type="region of interest" description="Disordered" evidence="7">
    <location>
        <begin position="1"/>
        <end position="61"/>
    </location>
</feature>
<reference evidence="9" key="1">
    <citation type="journal article" date="2023" name="PhytoFront">
        <title>Draft Genome Resources of Seven Strains of Tilletia horrida, Causal Agent of Kernel Smut of Rice.</title>
        <authorList>
            <person name="Khanal S."/>
            <person name="Antony Babu S."/>
            <person name="Zhou X.G."/>
        </authorList>
    </citation>
    <scope>NUCLEOTIDE SEQUENCE</scope>
    <source>
        <strain evidence="9">TX3</strain>
    </source>
</reference>
<feature type="compositionally biased region" description="Polar residues" evidence="7">
    <location>
        <begin position="937"/>
        <end position="946"/>
    </location>
</feature>
<evidence type="ECO:0000313" key="9">
    <source>
        <dbReference type="EMBL" id="KAK0540386.1"/>
    </source>
</evidence>
<feature type="compositionally biased region" description="Low complexity" evidence="7">
    <location>
        <begin position="769"/>
        <end position="784"/>
    </location>
</feature>
<dbReference type="GO" id="GO:0005634">
    <property type="term" value="C:nucleus"/>
    <property type="evidence" value="ECO:0007669"/>
    <property type="project" value="TreeGrafter"/>
</dbReference>
<comment type="caution">
    <text evidence="9">The sequence shown here is derived from an EMBL/GenBank/DDBJ whole genome shotgun (WGS) entry which is preliminary data.</text>
</comment>
<dbReference type="SMART" id="SM00279">
    <property type="entry name" value="HhH2"/>
    <property type="match status" value="1"/>
</dbReference>
<feature type="region of interest" description="Disordered" evidence="7">
    <location>
        <begin position="937"/>
        <end position="1065"/>
    </location>
</feature>
<dbReference type="CDD" id="cd09897">
    <property type="entry name" value="H3TH_FEN1-XPG-like"/>
    <property type="match status" value="1"/>
</dbReference>
<feature type="compositionally biased region" description="Acidic residues" evidence="7">
    <location>
        <begin position="408"/>
        <end position="433"/>
    </location>
</feature>
<feature type="compositionally biased region" description="Polar residues" evidence="7">
    <location>
        <begin position="469"/>
        <end position="478"/>
    </location>
</feature>
<feature type="domain" description="XPG N-terminal" evidence="8">
    <location>
        <begin position="65"/>
        <end position="166"/>
    </location>
</feature>
<evidence type="ECO:0000256" key="3">
    <source>
        <dbReference type="ARBA" id="ARBA00022723"/>
    </source>
</evidence>
<dbReference type="Proteomes" id="UP001176521">
    <property type="component" value="Unassembled WGS sequence"/>
</dbReference>
<dbReference type="InterPro" id="IPR006084">
    <property type="entry name" value="XPG/Rad2"/>
</dbReference>
<keyword evidence="5" id="KW-0378">Hydrolase</keyword>
<dbReference type="InterPro" id="IPR006085">
    <property type="entry name" value="XPG_DNA_repair_N"/>
</dbReference>
<protein>
    <recommendedName>
        <fullName evidence="8">XPG N-terminal domain-containing protein</fullName>
    </recommendedName>
</protein>
<feature type="region of interest" description="Disordered" evidence="7">
    <location>
        <begin position="403"/>
        <end position="485"/>
    </location>
</feature>
<dbReference type="EMBL" id="JAPDMQ010000014">
    <property type="protein sequence ID" value="KAK0540386.1"/>
    <property type="molecule type" value="Genomic_DNA"/>
</dbReference>
<organism evidence="9 10">
    <name type="scientific">Tilletia horrida</name>
    <dbReference type="NCBI Taxonomy" id="155126"/>
    <lineage>
        <taxon>Eukaryota</taxon>
        <taxon>Fungi</taxon>
        <taxon>Dikarya</taxon>
        <taxon>Basidiomycota</taxon>
        <taxon>Ustilaginomycotina</taxon>
        <taxon>Exobasidiomycetes</taxon>
        <taxon>Tilletiales</taxon>
        <taxon>Tilletiaceae</taxon>
        <taxon>Tilletia</taxon>
    </lineage>
</organism>
<comment type="cofactor">
    <cofactor evidence="1">
        <name>Mg(2+)</name>
        <dbReference type="ChEBI" id="CHEBI:18420"/>
    </cofactor>
</comment>
<feature type="region of interest" description="Disordered" evidence="7">
    <location>
        <begin position="243"/>
        <end position="279"/>
    </location>
</feature>
<feature type="compositionally biased region" description="Low complexity" evidence="7">
    <location>
        <begin position="1042"/>
        <end position="1057"/>
    </location>
</feature>
<evidence type="ECO:0000256" key="2">
    <source>
        <dbReference type="ARBA" id="ARBA00022722"/>
    </source>
</evidence>
<dbReference type="AlphaFoldDB" id="A0AAN6GHD1"/>
<dbReference type="GO" id="GO:0008409">
    <property type="term" value="F:5'-3' exonuclease activity"/>
    <property type="evidence" value="ECO:0007669"/>
    <property type="project" value="TreeGrafter"/>
</dbReference>
<dbReference type="InterPro" id="IPR029060">
    <property type="entry name" value="PIN-like_dom_sf"/>
</dbReference>
<evidence type="ECO:0000313" key="10">
    <source>
        <dbReference type="Proteomes" id="UP001176521"/>
    </source>
</evidence>
<sequence>MITQYARVRKSRVASGGRRAAAPRSDPCAGQVDAGGRRTTSTDELVTRHGGEQGAPMHATRSARGVRRIFPFLRDVAPATLKPVPASRLAGLTLAIDATLVGTRFHFADDPHPARHLFGFYRLIRSLRALDARAIMVFDHPLGGNRARNPAKLQEAERRRTQRALVAKRAELEQQRFARIKMLSQASSQLKRMSEADQELVYQQLRAMALRDLQEREVRTRMQDRSEDVGEVDEAELAAGPFEELQGVADPPSHDDAIQAPEDTPEDAKPEPQDEGWDEHIGNPIWEELIEDVKMAAASLAATSAALDDVSAGAAEAANAMAQADVPANIAALVAQLHDARQQFERLHPEVAIDYRLGTLTLNTASGSVESKSQVALTAAEARIHATMLHQRFSDSVSALPEQASLVDSDEAIENEGGNEDEAEMEHEDDMETEVEKQASAAVPPVLQSDLLSDGEDRSSLEAKRPVEQDSSSASPGSTAERLPLEGYQEIKYDVEVSAIHTQSGALSKSYHRASTPLLPQTIIDCAHLCALMGVPVLFTSRGSASAGTSSQRTEDRDTGDQLTIPGAAWAGHARLRSRAHEAEALAASLVHAGFADIVASEDSDVLMYDVPMLRGLLGSGGSGALKGMVWVDAKDVRRTLFAGLDQDTEELEKENSSEVTESLPGADKGVVGGFVDVEENLLASEDPEAKDLVEDDATSEQALGGMTSTPKKVKVLTADERNRRRFHDFALLLGTDFNRTIPGVGPKIAYSLVKEHGDIPTILRLKKAPPAASKSKAQSKATTVPPPATTPTRPEYKFSPPPPLSRREFLLELSRARAVFNHPPTLYGNLARLRRWAAGGDYFDWKGSVASSVDSSQLNGSRVGSEATIKTSDRQREEDRWRRREISRLFQQHGVHRLPVEAGTDEAGEDGQHKSGFGAALEDFLDEIGTRASQVARSFHDSTGASPAEEDAHGKQGTAQEPQISIAPTDGTNFDSTSSNPFGTDLFGEKETPSGELASALLTKTARSARSASRKRAGEGTTSQEPSPATRKATRTRTRRAAAGAGPMGLAPAGSARSSVDLEA</sequence>
<keyword evidence="10" id="KW-1185">Reference proteome</keyword>
<evidence type="ECO:0000256" key="6">
    <source>
        <dbReference type="ARBA" id="ARBA00022842"/>
    </source>
</evidence>
<name>A0AAN6GHD1_9BASI</name>
<dbReference type="PANTHER" id="PTHR11081">
    <property type="entry name" value="FLAP ENDONUCLEASE FAMILY MEMBER"/>
    <property type="match status" value="1"/>
</dbReference>
<evidence type="ECO:0000256" key="5">
    <source>
        <dbReference type="ARBA" id="ARBA00022801"/>
    </source>
</evidence>
<dbReference type="InterPro" id="IPR006086">
    <property type="entry name" value="XPG-I_dom"/>
</dbReference>
<feature type="compositionally biased region" description="Polar residues" evidence="7">
    <location>
        <begin position="971"/>
        <end position="983"/>
    </location>
</feature>
<dbReference type="SMART" id="SM00485">
    <property type="entry name" value="XPGN"/>
    <property type="match status" value="1"/>
</dbReference>
<dbReference type="GO" id="GO:0017108">
    <property type="term" value="F:5'-flap endonuclease activity"/>
    <property type="evidence" value="ECO:0007669"/>
    <property type="project" value="TreeGrafter"/>
</dbReference>
<keyword evidence="2" id="KW-0540">Nuclease</keyword>